<dbReference type="SUPFAM" id="SSF48050">
    <property type="entry name" value="Hemocyanin, N-terminal domain"/>
    <property type="match status" value="1"/>
</dbReference>
<evidence type="ECO:0000256" key="2">
    <source>
        <dbReference type="ARBA" id="ARBA00004613"/>
    </source>
</evidence>
<comment type="catalytic activity">
    <reaction evidence="11">
        <text>2 L-dopa + O2 = 2 L-dopaquinone + 2 H2O</text>
        <dbReference type="Rhea" id="RHEA:34287"/>
        <dbReference type="ChEBI" id="CHEBI:15377"/>
        <dbReference type="ChEBI" id="CHEBI:15379"/>
        <dbReference type="ChEBI" id="CHEBI:57504"/>
        <dbReference type="ChEBI" id="CHEBI:57924"/>
        <dbReference type="EC" id="1.14.18.1"/>
    </reaction>
</comment>
<evidence type="ECO:0000313" key="14">
    <source>
        <dbReference type="EMBL" id="AQM36766.1"/>
    </source>
</evidence>
<evidence type="ECO:0000256" key="3">
    <source>
        <dbReference type="ARBA" id="ARBA00009928"/>
    </source>
</evidence>
<comment type="similarity">
    <text evidence="3">Belongs to the tyrosinase family.</text>
</comment>
<protein>
    <recommendedName>
        <fullName evidence="4">tyrosinase</fullName>
        <ecNumber evidence="4">1.14.18.1</ecNumber>
    </recommendedName>
</protein>
<accession>A0A1Q1MKI6</accession>
<keyword evidence="7" id="KW-0560">Oxidoreductase</keyword>
<dbReference type="FunFam" id="2.60.40.1520:FF:000001">
    <property type="entry name" value="Hemocyanin subunit 2"/>
    <property type="match status" value="1"/>
</dbReference>
<evidence type="ECO:0000256" key="10">
    <source>
        <dbReference type="ARBA" id="ARBA00023157"/>
    </source>
</evidence>
<dbReference type="PROSITE" id="PS00210">
    <property type="entry name" value="HEMOCYANIN_2"/>
    <property type="match status" value="1"/>
</dbReference>
<dbReference type="SUPFAM" id="SSF48056">
    <property type="entry name" value="Di-copper centre-containing domain"/>
    <property type="match status" value="1"/>
</dbReference>
<dbReference type="Gene3D" id="1.10.1280.10">
    <property type="entry name" value="Di-copper center containing domain from catechol oxidase"/>
    <property type="match status" value="1"/>
</dbReference>
<reference evidence="14" key="1">
    <citation type="journal article" date="2016" name="J. Immunol. Res.">
        <title>Cloning, Expression, and Characterization of Prophenoloxidases from Asian Corn Borer, Ostrinia furnacalis (Gunee).</title>
        <authorList>
            <person name="Zhang S."/>
            <person name="Hong F."/>
            <person name="Song H."/>
            <person name="Wang L."/>
            <person name="Liu Q."/>
            <person name="An C."/>
        </authorList>
    </citation>
    <scope>NUCLEOTIDE SEQUENCE</scope>
</reference>
<dbReference type="InterPro" id="IPR005204">
    <property type="entry name" value="Hemocyanin_N"/>
</dbReference>
<dbReference type="InterPro" id="IPR013788">
    <property type="entry name" value="Hemocyanin/hexamerin"/>
</dbReference>
<keyword evidence="9" id="KW-0503">Monooxygenase</keyword>
<sequence>MTTSVVRGLELLFDRPNEPLITPKGEEQVLFKLNKELLPPGYEDNGIVLNNRFGEEPGVQTIELKPLANPPRFRRASQLPRDEDFSLFLPRHQEMADEVIDVILAVPRNHMEELLSTCVYARGRLNPQLFHYCAAVAFLHRHDTKAVKIPNFAETFPSKFLTSTVVGEARTTTSVIPKGLNRPIITIPRDFTASNLEDEHRLAYFREDLGINLHHWHWHLIYPFRATHGNRTIVDKDRRGELFFYMHQQIIARYNNERLNNSLKRVKKFSDFREEIPEAYYPKLDSLTSSRGWPPRQANMKWQDLNRPVNGVNVRVSDMERWRNNVQEAIATGLVVLPDNSTQPLTIDMLGNMIESSILSPNPERYGSLHNNGHSFTAYIHDPTHRYLESHSVMADEATTMRDPYFYRWHAFIDDLFQKHKESPHVRKYQRSELDYPGIEVRSVSVESNTPGARSNELNTFWMTSDVDLSRGLDFSDRGNVYVRFTHLNHRSFRYVINVNNSGRARRTTVRIFLAPKFDEGGRAWLLSDQRKMFIEMDKFVHDLRPGNNQIIRQSTESSVTIPFEQTFRDLSRTGTDPGDPNNLEFNYCGCGWPQHMLLPKGTAAGAKYVLFVMLSNYEGDRVAQANVHRELTCKEASSFCGLRDRLYPDKRAMGFPFDRPSTTADHIDDFLTRNMFVQDVTIRFSDVTEQNPRNPRQQ</sequence>
<dbReference type="InterPro" id="IPR036697">
    <property type="entry name" value="Hemocyanin_N_sf"/>
</dbReference>
<organism evidence="14">
    <name type="scientific">Ostrinia furnacalis</name>
    <name type="common">Asian corn borer</name>
    <dbReference type="NCBI Taxonomy" id="93504"/>
    <lineage>
        <taxon>Eukaryota</taxon>
        <taxon>Metazoa</taxon>
        <taxon>Ecdysozoa</taxon>
        <taxon>Arthropoda</taxon>
        <taxon>Hexapoda</taxon>
        <taxon>Insecta</taxon>
        <taxon>Pterygota</taxon>
        <taxon>Neoptera</taxon>
        <taxon>Endopterygota</taxon>
        <taxon>Lepidoptera</taxon>
        <taxon>Glossata</taxon>
        <taxon>Ditrysia</taxon>
        <taxon>Pyraloidea</taxon>
        <taxon>Crambidae</taxon>
        <taxon>Pyraustinae</taxon>
        <taxon>Ostrinia</taxon>
    </lineage>
</organism>
<dbReference type="PROSITE" id="PS00209">
    <property type="entry name" value="HEMOCYANIN_1"/>
    <property type="match status" value="1"/>
</dbReference>
<evidence type="ECO:0000256" key="8">
    <source>
        <dbReference type="ARBA" id="ARBA00023008"/>
    </source>
</evidence>
<evidence type="ECO:0000256" key="11">
    <source>
        <dbReference type="ARBA" id="ARBA00048233"/>
    </source>
</evidence>
<comment type="catalytic activity">
    <reaction evidence="12">
        <text>L-tyrosine + O2 = L-dopaquinone + H2O</text>
        <dbReference type="Rhea" id="RHEA:18117"/>
        <dbReference type="ChEBI" id="CHEBI:15377"/>
        <dbReference type="ChEBI" id="CHEBI:15379"/>
        <dbReference type="ChEBI" id="CHEBI:57924"/>
        <dbReference type="ChEBI" id="CHEBI:58315"/>
        <dbReference type="EC" id="1.14.18.1"/>
    </reaction>
</comment>
<keyword evidence="5" id="KW-0964">Secreted</keyword>
<dbReference type="InterPro" id="IPR002227">
    <property type="entry name" value="Tyrosinase_Cu-bd"/>
</dbReference>
<name>A0A1Q1MKI6_OSTFU</name>
<dbReference type="PROSITE" id="PS00498">
    <property type="entry name" value="TYROSINASE_2"/>
    <property type="match status" value="1"/>
</dbReference>
<comment type="subcellular location">
    <subcellularLocation>
        <location evidence="2">Secreted</location>
    </subcellularLocation>
</comment>
<evidence type="ECO:0000256" key="7">
    <source>
        <dbReference type="ARBA" id="ARBA00023002"/>
    </source>
</evidence>
<dbReference type="EMBL" id="KX437621">
    <property type="protein sequence ID" value="AQM36766.1"/>
    <property type="molecule type" value="mRNA"/>
</dbReference>
<dbReference type="Pfam" id="PF03722">
    <property type="entry name" value="Hemocyanin_N"/>
    <property type="match status" value="1"/>
</dbReference>
<evidence type="ECO:0000256" key="6">
    <source>
        <dbReference type="ARBA" id="ARBA00022723"/>
    </source>
</evidence>
<evidence type="ECO:0000256" key="9">
    <source>
        <dbReference type="ARBA" id="ARBA00023033"/>
    </source>
</evidence>
<evidence type="ECO:0000259" key="13">
    <source>
        <dbReference type="PROSITE" id="PS00498"/>
    </source>
</evidence>
<keyword evidence="10" id="KW-1015">Disulfide bond</keyword>
<dbReference type="InterPro" id="IPR005203">
    <property type="entry name" value="Hemocyanin_C"/>
</dbReference>
<dbReference type="InterPro" id="IPR037020">
    <property type="entry name" value="Hemocyanin_C_sf"/>
</dbReference>
<dbReference type="SMR" id="A0A1Q1MKI6"/>
<dbReference type="Pfam" id="PF00372">
    <property type="entry name" value="Hemocyanin_M"/>
    <property type="match status" value="1"/>
</dbReference>
<dbReference type="Pfam" id="PF03723">
    <property type="entry name" value="Hemocyanin_C"/>
    <property type="match status" value="1"/>
</dbReference>
<proteinExistence type="evidence at transcript level"/>
<dbReference type="Gene3D" id="1.20.1370.10">
    <property type="entry name" value="Hemocyanin, N-terminal domain"/>
    <property type="match status" value="1"/>
</dbReference>
<dbReference type="SUPFAM" id="SSF81296">
    <property type="entry name" value="E set domains"/>
    <property type="match status" value="1"/>
</dbReference>
<dbReference type="InterPro" id="IPR000896">
    <property type="entry name" value="Hemocyanin/hexamerin_mid_dom"/>
</dbReference>
<dbReference type="EC" id="1.14.18.1" evidence="4"/>
<dbReference type="GO" id="GO:0046872">
    <property type="term" value="F:metal ion binding"/>
    <property type="evidence" value="ECO:0007669"/>
    <property type="project" value="UniProtKB-KW"/>
</dbReference>
<keyword evidence="6" id="KW-0479">Metal-binding</keyword>
<dbReference type="InterPro" id="IPR014756">
    <property type="entry name" value="Ig_E-set"/>
</dbReference>
<evidence type="ECO:0000256" key="4">
    <source>
        <dbReference type="ARBA" id="ARBA00011906"/>
    </source>
</evidence>
<dbReference type="PRINTS" id="PR00187">
    <property type="entry name" value="HAEMOCYANIN"/>
</dbReference>
<dbReference type="GO" id="GO:0005576">
    <property type="term" value="C:extracellular region"/>
    <property type="evidence" value="ECO:0007669"/>
    <property type="project" value="UniProtKB-SubCell"/>
</dbReference>
<comment type="cofactor">
    <cofactor evidence="1">
        <name>Cu(2+)</name>
        <dbReference type="ChEBI" id="CHEBI:29036"/>
    </cofactor>
</comment>
<dbReference type="GO" id="GO:0006583">
    <property type="term" value="P:melanin biosynthetic process from tyrosine"/>
    <property type="evidence" value="ECO:0007669"/>
    <property type="project" value="UniProtKB-ARBA"/>
</dbReference>
<dbReference type="FunFam" id="1.10.1280.10:FF:000004">
    <property type="entry name" value="Hemocyanin subunit 2"/>
    <property type="match status" value="1"/>
</dbReference>
<keyword evidence="8" id="KW-0186">Copper</keyword>
<dbReference type="InterPro" id="IPR008922">
    <property type="entry name" value="Di-copper_centre_dom_sf"/>
</dbReference>
<dbReference type="PANTHER" id="PTHR11511:SF4">
    <property type="entry name" value="PHENOLOXIDASE 2-RELATED"/>
    <property type="match status" value="1"/>
</dbReference>
<evidence type="ECO:0000256" key="12">
    <source>
        <dbReference type="ARBA" id="ARBA00048881"/>
    </source>
</evidence>
<dbReference type="Gene3D" id="2.60.40.1520">
    <property type="entry name" value="Hemocyanin, C-terminal domain"/>
    <property type="match status" value="1"/>
</dbReference>
<dbReference type="AlphaFoldDB" id="A0A1Q1MKI6"/>
<evidence type="ECO:0000256" key="1">
    <source>
        <dbReference type="ARBA" id="ARBA00001973"/>
    </source>
</evidence>
<evidence type="ECO:0000256" key="5">
    <source>
        <dbReference type="ARBA" id="ARBA00022525"/>
    </source>
</evidence>
<dbReference type="PANTHER" id="PTHR11511">
    <property type="entry name" value="LARVAL STORAGE PROTEIN/PHENOLOXIDASE"/>
    <property type="match status" value="1"/>
</dbReference>
<feature type="domain" description="Tyrosinase copper-binding" evidence="13">
    <location>
        <begin position="403"/>
        <end position="414"/>
    </location>
</feature>
<dbReference type="GO" id="GO:0004503">
    <property type="term" value="F:tyrosinase activity"/>
    <property type="evidence" value="ECO:0007669"/>
    <property type="project" value="UniProtKB-EC"/>
</dbReference>